<dbReference type="PANTHER" id="PTHR43649">
    <property type="entry name" value="ARABINOSE-BINDING PROTEIN-RELATED"/>
    <property type="match status" value="1"/>
</dbReference>
<accession>A0A9X3WI26</accession>
<dbReference type="RefSeq" id="WP_272446504.1">
    <property type="nucleotide sequence ID" value="NZ_JAMQKC010000009.1"/>
</dbReference>
<dbReference type="Pfam" id="PF01547">
    <property type="entry name" value="SBP_bac_1"/>
    <property type="match status" value="1"/>
</dbReference>
<dbReference type="Gene3D" id="3.40.190.10">
    <property type="entry name" value="Periplasmic binding protein-like II"/>
    <property type="match status" value="2"/>
</dbReference>
<proteinExistence type="predicted"/>
<reference evidence="2" key="1">
    <citation type="submission" date="2022-06" db="EMBL/GenBank/DDBJ databases">
        <title>Aquibacillus sp. a new bacterium isolated from soil saline samples.</title>
        <authorList>
            <person name="Galisteo C."/>
            <person name="De La Haba R."/>
            <person name="Sanchez-Porro C."/>
            <person name="Ventosa A."/>
        </authorList>
    </citation>
    <scope>NUCLEOTIDE SEQUENCE</scope>
    <source>
        <strain evidence="2">3ASR75-54</strain>
    </source>
</reference>
<keyword evidence="1" id="KW-0732">Signal</keyword>
<dbReference type="InterPro" id="IPR050490">
    <property type="entry name" value="Bact_solute-bd_prot1"/>
</dbReference>
<dbReference type="PANTHER" id="PTHR43649:SF12">
    <property type="entry name" value="DIACETYLCHITOBIOSE BINDING PROTEIN DASA"/>
    <property type="match status" value="1"/>
</dbReference>
<sequence length="431" mass="47544">MKKMYSLLTTGLIASSLLLSACGSDSTDDSGSSSAEGDKITLEVYQGKVEIKDQFEEMIKSYEQENPNVEIKFTAVGGGTDYLGSLKTKFSSGDEPEIFSVAGPSEAEQFTDYLADLSDTESAKLALDGTLAAVTEGDQVLGLPYNQEGYGYIYNKAIFKDAGIDPSTIKTYDDLKSVVETLDSKKEELGIEAVFALAAKEKWVIGNHLANVYLAPEFNNNVLEAYDAKTVTFEKGDELQQMLDLQVKYSIQPTLNVDYSQQVEQYFSLGQVAMIQQGNWVFPSIEQMDPELAQNIGVLPIPVEGNEGSIPVGVPNYWAVNKNKDEEVVQAAKDFLDWMNTSEVGKDTVVTKFNFIPAYEGYDASKIADPLSKDIYEYSTNGNTIGWVFAGYPSNAWGDILGANMQKYIAGEMTWEDVINDSIQKWEEPRN</sequence>
<protein>
    <submittedName>
        <fullName evidence="2">ABC transporter substrate-binding protein</fullName>
    </submittedName>
</protein>
<feature type="signal peptide" evidence="1">
    <location>
        <begin position="1"/>
        <end position="21"/>
    </location>
</feature>
<evidence type="ECO:0000313" key="3">
    <source>
        <dbReference type="Proteomes" id="UP001145069"/>
    </source>
</evidence>
<keyword evidence="3" id="KW-1185">Reference proteome</keyword>
<dbReference type="InterPro" id="IPR006059">
    <property type="entry name" value="SBP"/>
</dbReference>
<comment type="caution">
    <text evidence="2">The sequence shown here is derived from an EMBL/GenBank/DDBJ whole genome shotgun (WGS) entry which is preliminary data.</text>
</comment>
<gene>
    <name evidence="2" type="ORF">NC799_11070</name>
</gene>
<feature type="chain" id="PRO_5040888911" evidence="1">
    <location>
        <begin position="22"/>
        <end position="431"/>
    </location>
</feature>
<dbReference type="SUPFAM" id="SSF53850">
    <property type="entry name" value="Periplasmic binding protein-like II"/>
    <property type="match status" value="1"/>
</dbReference>
<evidence type="ECO:0000313" key="2">
    <source>
        <dbReference type="EMBL" id="MDC3417436.1"/>
    </source>
</evidence>
<name>A0A9X3WI26_9BACI</name>
<dbReference type="AlphaFoldDB" id="A0A9X3WI26"/>
<dbReference type="EMBL" id="JAMQKC010000009">
    <property type="protein sequence ID" value="MDC3417436.1"/>
    <property type="molecule type" value="Genomic_DNA"/>
</dbReference>
<dbReference type="PROSITE" id="PS51257">
    <property type="entry name" value="PROKAR_LIPOPROTEIN"/>
    <property type="match status" value="1"/>
</dbReference>
<evidence type="ECO:0000256" key="1">
    <source>
        <dbReference type="SAM" id="SignalP"/>
    </source>
</evidence>
<dbReference type="Proteomes" id="UP001145069">
    <property type="component" value="Unassembled WGS sequence"/>
</dbReference>
<organism evidence="2 3">
    <name type="scientific">Aquibacillus salsiterrae</name>
    <dbReference type="NCBI Taxonomy" id="2950439"/>
    <lineage>
        <taxon>Bacteria</taxon>
        <taxon>Bacillati</taxon>
        <taxon>Bacillota</taxon>
        <taxon>Bacilli</taxon>
        <taxon>Bacillales</taxon>
        <taxon>Bacillaceae</taxon>
        <taxon>Aquibacillus</taxon>
    </lineage>
</organism>